<dbReference type="GO" id="GO:1903457">
    <property type="term" value="P:lactate catabolic process"/>
    <property type="evidence" value="ECO:0007669"/>
    <property type="project" value="TreeGrafter"/>
</dbReference>
<dbReference type="InterPro" id="IPR016169">
    <property type="entry name" value="FAD-bd_PCMH_sub2"/>
</dbReference>
<dbReference type="PANTHER" id="PTHR11748:SF114">
    <property type="entry name" value="ARYL-ALCOHOL OXIDASE VANILLYL-ALCOHOL OXIDASE (AFU_ORTHOLOGUE AFUA_3G09500)-RELATED"/>
    <property type="match status" value="1"/>
</dbReference>
<dbReference type="PANTHER" id="PTHR11748">
    <property type="entry name" value="D-LACTATE DEHYDROGENASE"/>
    <property type="match status" value="1"/>
</dbReference>
<organism evidence="7 8">
    <name type="scientific">Colletotrichum plurivorum</name>
    <dbReference type="NCBI Taxonomy" id="2175906"/>
    <lineage>
        <taxon>Eukaryota</taxon>
        <taxon>Fungi</taxon>
        <taxon>Dikarya</taxon>
        <taxon>Ascomycota</taxon>
        <taxon>Pezizomycotina</taxon>
        <taxon>Sordariomycetes</taxon>
        <taxon>Hypocreomycetidae</taxon>
        <taxon>Glomerellales</taxon>
        <taxon>Glomerellaceae</taxon>
        <taxon>Colletotrichum</taxon>
        <taxon>Colletotrichum orchidearum species complex</taxon>
    </lineage>
</organism>
<dbReference type="GO" id="GO:0005739">
    <property type="term" value="C:mitochondrion"/>
    <property type="evidence" value="ECO:0007669"/>
    <property type="project" value="TreeGrafter"/>
</dbReference>
<protein>
    <submittedName>
        <fullName evidence="7">Putative alpha methylacyl-CoA racemase</fullName>
    </submittedName>
</protein>
<dbReference type="Pfam" id="PF02913">
    <property type="entry name" value="FAD-oxidase_C"/>
    <property type="match status" value="1"/>
</dbReference>
<evidence type="ECO:0000256" key="4">
    <source>
        <dbReference type="ARBA" id="ARBA00023002"/>
    </source>
</evidence>
<dbReference type="Gene3D" id="1.10.45.10">
    <property type="entry name" value="Vanillyl-alcohol Oxidase, Chain A, domain 4"/>
    <property type="match status" value="1"/>
</dbReference>
<sequence length="606" mass="68157">MAPGVTSTPKDSDSGKGAVPVPRFLPPDVTVEKFQDFASQLQKSVGKENLQIITQDTALVDGDYLTIDCLTHDMHHLYEREEFVGCALIHPRNVTDIQAVVKLCNDFLIPVWTFSKGHNVGYGGAAPRVSGSLVMNLGTHMNRILEVNADDCYCLVEPGVTYLQMQKYLDDNKLSDKVWLDSPELGFGSMIGNALDHGVGFTPYGDHWMMHCGMEIVLANGEVVRTGMGAMQSPEGRAQAAKGVPPQDQHQNECWQLFPYGFGPINDGIFSQSNNGIITKMGMWLMPAAPGITPFMVTYEKDEDLAAVVDIIRPLRVSMVLQNAASLRHIALDAAHYHPRSEYTDGPLDVPLTDEQLDAAAKKVNLGRWVYIGAAYGPDPIRKAHLEITKREMTKVPGSRWFLLEDRKEEFSTLHCRADTMRGIPTWDELRWLNHWIPNCTFLSFSPISKVDGTSAQKQYEMAKKRFAEAKMDYFGILSIGMREMRKSCPPLTHINTHIYPHHRTDNIVCIVYNREDPDMRRRAQWLVRTMIQDCADNGWGEFRTHVALMDQIAETYDFNNHALGRLNQTIKDALDPNGILAPGKSGVWPKSYDKSKWTLGKDYIK</sequence>
<evidence type="ECO:0000313" key="8">
    <source>
        <dbReference type="Proteomes" id="UP000654918"/>
    </source>
</evidence>
<evidence type="ECO:0000313" key="7">
    <source>
        <dbReference type="EMBL" id="KAF6840304.1"/>
    </source>
</evidence>
<evidence type="ECO:0000256" key="5">
    <source>
        <dbReference type="SAM" id="MobiDB-lite"/>
    </source>
</evidence>
<evidence type="ECO:0000256" key="1">
    <source>
        <dbReference type="ARBA" id="ARBA00001974"/>
    </source>
</evidence>
<reference evidence="7" key="1">
    <citation type="journal article" date="2020" name="Phytopathology">
        <title>Genome Sequence Resources of Colletotrichum truncatum, C. plurivorum, C. musicola, and C. sojae: Four Species Pathogenic to Soybean (Glycine max).</title>
        <authorList>
            <person name="Rogerio F."/>
            <person name="Boufleur T.R."/>
            <person name="Ciampi-Guillardi M."/>
            <person name="Sukno S.A."/>
            <person name="Thon M.R."/>
            <person name="Massola Junior N.S."/>
            <person name="Baroncelli R."/>
        </authorList>
    </citation>
    <scope>NUCLEOTIDE SEQUENCE</scope>
    <source>
        <strain evidence="7">LFN00145</strain>
    </source>
</reference>
<dbReference type="Pfam" id="PF01565">
    <property type="entry name" value="FAD_binding_4"/>
    <property type="match status" value="1"/>
</dbReference>
<dbReference type="Gene3D" id="3.40.462.10">
    <property type="entry name" value="FAD-linked oxidases, C-terminal domain"/>
    <property type="match status" value="2"/>
</dbReference>
<keyword evidence="3" id="KW-0274">FAD</keyword>
<dbReference type="PROSITE" id="PS51387">
    <property type="entry name" value="FAD_PCMH"/>
    <property type="match status" value="1"/>
</dbReference>
<dbReference type="GO" id="GO:0008720">
    <property type="term" value="F:D-lactate dehydrogenase (NAD+) activity"/>
    <property type="evidence" value="ECO:0007669"/>
    <property type="project" value="TreeGrafter"/>
</dbReference>
<keyword evidence="8" id="KW-1185">Reference proteome</keyword>
<dbReference type="Gene3D" id="3.30.465.10">
    <property type="match status" value="1"/>
</dbReference>
<proteinExistence type="predicted"/>
<gene>
    <name evidence="7" type="ORF">CPLU01_01328</name>
</gene>
<dbReference type="InterPro" id="IPR016170">
    <property type="entry name" value="Cytok_DH_C_sf"/>
</dbReference>
<evidence type="ECO:0000256" key="3">
    <source>
        <dbReference type="ARBA" id="ARBA00022827"/>
    </source>
</evidence>
<accession>A0A8H6NPS4</accession>
<dbReference type="GO" id="GO:0071949">
    <property type="term" value="F:FAD binding"/>
    <property type="evidence" value="ECO:0007669"/>
    <property type="project" value="InterPro"/>
</dbReference>
<evidence type="ECO:0000256" key="2">
    <source>
        <dbReference type="ARBA" id="ARBA00022630"/>
    </source>
</evidence>
<comment type="cofactor">
    <cofactor evidence="1">
        <name>FAD</name>
        <dbReference type="ChEBI" id="CHEBI:57692"/>
    </cofactor>
</comment>
<comment type="caution">
    <text evidence="7">The sequence shown here is derived from an EMBL/GenBank/DDBJ whole genome shotgun (WGS) entry which is preliminary data.</text>
</comment>
<keyword evidence="2" id="KW-0285">Flavoprotein</keyword>
<dbReference type="SUPFAM" id="SSF55103">
    <property type="entry name" value="FAD-linked oxidases, C-terminal domain"/>
    <property type="match status" value="1"/>
</dbReference>
<keyword evidence="4" id="KW-0560">Oxidoreductase</keyword>
<dbReference type="GO" id="GO:0004458">
    <property type="term" value="F:D-lactate dehydrogenase (cytochrome) activity"/>
    <property type="evidence" value="ECO:0007669"/>
    <property type="project" value="TreeGrafter"/>
</dbReference>
<dbReference type="SUPFAM" id="SSF56176">
    <property type="entry name" value="FAD-binding/transporter-associated domain-like"/>
    <property type="match status" value="1"/>
</dbReference>
<dbReference type="Proteomes" id="UP000654918">
    <property type="component" value="Unassembled WGS sequence"/>
</dbReference>
<dbReference type="InterPro" id="IPR016171">
    <property type="entry name" value="Vanillyl_alc_oxidase_C-sub2"/>
</dbReference>
<feature type="region of interest" description="Disordered" evidence="5">
    <location>
        <begin position="1"/>
        <end position="21"/>
    </location>
</feature>
<dbReference type="InterPro" id="IPR004113">
    <property type="entry name" value="FAD-bd_oxidored_4_C"/>
</dbReference>
<dbReference type="AlphaFoldDB" id="A0A8H6NPS4"/>
<dbReference type="EMBL" id="WIGO01000008">
    <property type="protein sequence ID" value="KAF6840304.1"/>
    <property type="molecule type" value="Genomic_DNA"/>
</dbReference>
<dbReference type="InterPro" id="IPR016167">
    <property type="entry name" value="FAD-bd_PCMH_sub1"/>
</dbReference>
<dbReference type="InterPro" id="IPR006094">
    <property type="entry name" value="Oxid_FAD_bind_N"/>
</dbReference>
<evidence type="ECO:0000259" key="6">
    <source>
        <dbReference type="PROSITE" id="PS51387"/>
    </source>
</evidence>
<dbReference type="InterPro" id="IPR016166">
    <property type="entry name" value="FAD-bd_PCMH"/>
</dbReference>
<dbReference type="Gene3D" id="3.30.43.10">
    <property type="entry name" value="Uridine Diphospho-n-acetylenolpyruvylglucosamine Reductase, domain 2"/>
    <property type="match status" value="1"/>
</dbReference>
<name>A0A8H6NPS4_9PEZI</name>
<dbReference type="InterPro" id="IPR016164">
    <property type="entry name" value="FAD-linked_Oxase-like_C"/>
</dbReference>
<dbReference type="InterPro" id="IPR036318">
    <property type="entry name" value="FAD-bd_PCMH-like_sf"/>
</dbReference>
<feature type="domain" description="FAD-binding PCMH-type" evidence="6">
    <location>
        <begin position="81"/>
        <end position="288"/>
    </location>
</feature>